<dbReference type="InterPro" id="IPR013924">
    <property type="entry name" value="RNase_H2_suC"/>
</dbReference>
<feature type="region of interest" description="Disordered" evidence="1">
    <location>
        <begin position="143"/>
        <end position="165"/>
    </location>
</feature>
<accession>A0ABQ9XBY7</accession>
<comment type="caution">
    <text evidence="2">The sequence shown here is derived from an EMBL/GenBank/DDBJ whole genome shotgun (WGS) entry which is preliminary data.</text>
</comment>
<feature type="compositionally biased region" description="Polar residues" evidence="1">
    <location>
        <begin position="156"/>
        <end position="165"/>
    </location>
</feature>
<reference evidence="2 3" key="1">
    <citation type="journal article" date="2022" name="bioRxiv">
        <title>Genomics of Preaxostyla Flagellates Illuminates Evolutionary Transitions and the Path Towards Mitochondrial Loss.</title>
        <authorList>
            <person name="Novak L.V.F."/>
            <person name="Treitli S.C."/>
            <person name="Pyrih J."/>
            <person name="Halakuc P."/>
            <person name="Pipaliya S.V."/>
            <person name="Vacek V."/>
            <person name="Brzon O."/>
            <person name="Soukal P."/>
            <person name="Eme L."/>
            <person name="Dacks J.B."/>
            <person name="Karnkowska A."/>
            <person name="Elias M."/>
            <person name="Hampl V."/>
        </authorList>
    </citation>
    <scope>NUCLEOTIDE SEQUENCE [LARGE SCALE GENOMIC DNA]</scope>
    <source>
        <strain evidence="2">NAU3</strain>
        <tissue evidence="2">Gut</tissue>
    </source>
</reference>
<keyword evidence="3" id="KW-1185">Reference proteome</keyword>
<evidence type="ECO:0000256" key="1">
    <source>
        <dbReference type="SAM" id="MobiDB-lite"/>
    </source>
</evidence>
<dbReference type="PANTHER" id="PTHR47204:SF1">
    <property type="entry name" value="RIBONUCLEASE H2 SUBUNIT C"/>
    <property type="match status" value="1"/>
</dbReference>
<organism evidence="2 3">
    <name type="scientific">Blattamonas nauphoetae</name>
    <dbReference type="NCBI Taxonomy" id="2049346"/>
    <lineage>
        <taxon>Eukaryota</taxon>
        <taxon>Metamonada</taxon>
        <taxon>Preaxostyla</taxon>
        <taxon>Oxymonadida</taxon>
        <taxon>Blattamonas</taxon>
    </lineage>
</organism>
<dbReference type="EMBL" id="JARBJD010000182">
    <property type="protein sequence ID" value="KAK2948177.1"/>
    <property type="molecule type" value="Genomic_DNA"/>
</dbReference>
<proteinExistence type="predicted"/>
<evidence type="ECO:0000313" key="2">
    <source>
        <dbReference type="EMBL" id="KAK2948177.1"/>
    </source>
</evidence>
<dbReference type="Proteomes" id="UP001281761">
    <property type="component" value="Unassembled WGS sequence"/>
</dbReference>
<dbReference type="Gene3D" id="2.40.128.680">
    <property type="match status" value="1"/>
</dbReference>
<dbReference type="CDD" id="cd09271">
    <property type="entry name" value="RNase_H2-C"/>
    <property type="match status" value="1"/>
</dbReference>
<evidence type="ECO:0000313" key="3">
    <source>
        <dbReference type="Proteomes" id="UP001281761"/>
    </source>
</evidence>
<dbReference type="Pfam" id="PF08615">
    <property type="entry name" value="RNase_H2_suC"/>
    <property type="match status" value="1"/>
</dbReference>
<name>A0ABQ9XBY7_9EUKA</name>
<sequence length="165" mass="18535">MKAKIHPSFCPMLRDNPVLPPNVNSPHLLHILPCKIGYTGPCDASNFFYVTQDSDESYHTYFRGRELNGAAVDVPEGYQSSIFATKPNNTVRPTTWSPLPKQDANDSDMKIVAWNHDEGFPPGSQLKNALHWTEVSKILHDIEESEDEWQDRSPPRSKNSTGSPS</sequence>
<dbReference type="PANTHER" id="PTHR47204">
    <property type="entry name" value="OS02G0168900 PROTEIN"/>
    <property type="match status" value="1"/>
</dbReference>
<protein>
    <submittedName>
        <fullName evidence="2">Ribonuclease H2 subunit C</fullName>
    </submittedName>
</protein>
<gene>
    <name evidence="2" type="ORF">BLNAU_16886</name>
</gene>